<evidence type="ECO:0000256" key="2">
    <source>
        <dbReference type="ARBA" id="ARBA00022763"/>
    </source>
</evidence>
<dbReference type="Pfam" id="PF21530">
    <property type="entry name" value="Pif1_2B_dom"/>
    <property type="match status" value="1"/>
</dbReference>
<name>A0AA35SGV0_GEOBA</name>
<dbReference type="PANTHER" id="PTHR47642:SF5">
    <property type="entry name" value="ATP-DEPENDENT DNA HELICASE"/>
    <property type="match status" value="1"/>
</dbReference>
<dbReference type="Pfam" id="PF05970">
    <property type="entry name" value="PIF1"/>
    <property type="match status" value="1"/>
</dbReference>
<keyword evidence="7 9" id="KW-0234">DNA repair</keyword>
<dbReference type="Gene3D" id="3.40.50.300">
    <property type="entry name" value="P-loop containing nucleotide triphosphate hydrolases"/>
    <property type="match status" value="2"/>
</dbReference>
<keyword evidence="12" id="KW-1185">Reference proteome</keyword>
<sequence>MPHKRSRRLKNHKVLQEMARLNPDSQNIFEDNVLDTFYPQRPALLESVCLYDFVANYEFQGVDTNGQRVYKKLSKPKLPNHKIFDPENENQKQDYFYSLVLLFSPFRDESSLLQGNETAEQAFHRLLTSQSSSYHSKLRTVLAAASNVKSINEARQANMEEKEAKEDNEPQLLGEARTAMTEVLDMKASTPGQLTLNERVSMLNQDQKRVFENVKAHFLHQKCHEAKQCLCDFAPLRSFVSGVGGTGKSFLIEAIKALVNSLWNSEGLLCGIAAPTGLAAFNVGGITIHRLFQLPVEHATKATSYWPLPKTSQKIMRATLSEVKLFIIDEISMVSSINLAFVHMRLEELFGSSEWFGSRNMLFVGDLLQLPPVHGNPVFEKVATKSILSQLGCAAAINIWRDCVTYDELTINERQKSDPQFSSMLDCVRRGCPTKETVSVLKQRVIQVSVSDKFSELKQSGKAPVCLFPKRKACDDLNAQMLRKNASEVHDIYCTDEIDETAGNRKMTKKIIEHLDKLNADCNMTAGLEAKLSLAVGARVMLRRNIDTKAGLVNGAIGTVLSIAAQHVTVQFDNVPAPCKIDKVRSRFMVMKNFYVYRRQFPLILAYAITIHKCQGLSLDCAIVDLSEEVFSDGMAYVALSRVRSLDGLFLTAFDPQSISVSVSSLGEVNRLRKTHRPDLPLYDIPHVSRRKRKLTGVDKTVSPSVKKVKVNPTSARDNEDCVITGTETPAATPFNFHSVDVQWQQSACQELGLQYCTQTPVRPGGPAVPLTRPDMRSVRRVQGDGNCLFRAFSYILTGSADQHIGVRHAILDHMTNNAQYFLGHHLVGYDSIQSYIASTGMDQDGTWGTDIEMLSLAHLLQTPVFSYSQQHGQWQRYSPHDVDRQLMDDIHQRSMYLLHTGNHFNVVGSIRKS</sequence>
<evidence type="ECO:0000313" key="11">
    <source>
        <dbReference type="EMBL" id="CAI8028426.1"/>
    </source>
</evidence>
<dbReference type="InterPro" id="IPR003323">
    <property type="entry name" value="OTU_dom"/>
</dbReference>
<evidence type="ECO:0000256" key="5">
    <source>
        <dbReference type="ARBA" id="ARBA00022840"/>
    </source>
</evidence>
<evidence type="ECO:0000256" key="7">
    <source>
        <dbReference type="ARBA" id="ARBA00023204"/>
    </source>
</evidence>
<keyword evidence="1 9" id="KW-0547">Nucleotide-binding</keyword>
<keyword evidence="2 9" id="KW-0227">DNA damage</keyword>
<keyword evidence="4 9" id="KW-0347">Helicase</keyword>
<dbReference type="GO" id="GO:0043139">
    <property type="term" value="F:5'-3' DNA helicase activity"/>
    <property type="evidence" value="ECO:0007669"/>
    <property type="project" value="UniProtKB-EC"/>
</dbReference>
<keyword evidence="8" id="KW-0413">Isomerase</keyword>
<dbReference type="Proteomes" id="UP001174909">
    <property type="component" value="Unassembled WGS sequence"/>
</dbReference>
<comment type="caution">
    <text evidence="11">The sequence shown here is derived from an EMBL/GenBank/DDBJ whole genome shotgun (WGS) entry which is preliminary data.</text>
</comment>
<dbReference type="PROSITE" id="PS50802">
    <property type="entry name" value="OTU"/>
    <property type="match status" value="1"/>
</dbReference>
<evidence type="ECO:0000256" key="9">
    <source>
        <dbReference type="RuleBase" id="RU363044"/>
    </source>
</evidence>
<reference evidence="11" key="1">
    <citation type="submission" date="2023-03" db="EMBL/GenBank/DDBJ databases">
        <authorList>
            <person name="Steffen K."/>
            <person name="Cardenas P."/>
        </authorList>
    </citation>
    <scope>NUCLEOTIDE SEQUENCE</scope>
</reference>
<organism evidence="11 12">
    <name type="scientific">Geodia barretti</name>
    <name type="common">Barrett's horny sponge</name>
    <dbReference type="NCBI Taxonomy" id="519541"/>
    <lineage>
        <taxon>Eukaryota</taxon>
        <taxon>Metazoa</taxon>
        <taxon>Porifera</taxon>
        <taxon>Demospongiae</taxon>
        <taxon>Heteroscleromorpha</taxon>
        <taxon>Tetractinellida</taxon>
        <taxon>Astrophorina</taxon>
        <taxon>Geodiidae</taxon>
        <taxon>Geodia</taxon>
    </lineage>
</organism>
<dbReference type="GO" id="GO:0005524">
    <property type="term" value="F:ATP binding"/>
    <property type="evidence" value="ECO:0007669"/>
    <property type="project" value="UniProtKB-KW"/>
</dbReference>
<dbReference type="AlphaFoldDB" id="A0AA35SGV0"/>
<evidence type="ECO:0000256" key="3">
    <source>
        <dbReference type="ARBA" id="ARBA00022801"/>
    </source>
</evidence>
<dbReference type="CDD" id="cd22755">
    <property type="entry name" value="OTU_CeDUB-like"/>
    <property type="match status" value="1"/>
</dbReference>
<comment type="similarity">
    <text evidence="9">Belongs to the helicase family.</text>
</comment>
<dbReference type="GO" id="GO:0006310">
    <property type="term" value="P:DNA recombination"/>
    <property type="evidence" value="ECO:0007669"/>
    <property type="project" value="UniProtKB-KW"/>
</dbReference>
<dbReference type="InterPro" id="IPR049163">
    <property type="entry name" value="Pif1-like_2B_dom"/>
</dbReference>
<dbReference type="InterPro" id="IPR051055">
    <property type="entry name" value="PIF1_helicase"/>
</dbReference>
<keyword evidence="6" id="KW-0238">DNA-binding</keyword>
<dbReference type="CDD" id="cd18809">
    <property type="entry name" value="SF1_C_RecD"/>
    <property type="match status" value="1"/>
</dbReference>
<accession>A0AA35SGV0</accession>
<keyword evidence="5 9" id="KW-0067">ATP-binding</keyword>
<dbReference type="Gene3D" id="3.90.70.80">
    <property type="match status" value="1"/>
</dbReference>
<dbReference type="EC" id="5.6.2.3" evidence="9"/>
<evidence type="ECO:0000259" key="10">
    <source>
        <dbReference type="PROSITE" id="PS50802"/>
    </source>
</evidence>
<dbReference type="InterPro" id="IPR027417">
    <property type="entry name" value="P-loop_NTPase"/>
</dbReference>
<dbReference type="InterPro" id="IPR010285">
    <property type="entry name" value="DNA_helicase_pif1-like_DEAD"/>
</dbReference>
<dbReference type="GO" id="GO:0000723">
    <property type="term" value="P:telomere maintenance"/>
    <property type="evidence" value="ECO:0007669"/>
    <property type="project" value="InterPro"/>
</dbReference>
<evidence type="ECO:0000313" key="12">
    <source>
        <dbReference type="Proteomes" id="UP001174909"/>
    </source>
</evidence>
<keyword evidence="3 9" id="KW-0378">Hydrolase</keyword>
<evidence type="ECO:0000256" key="4">
    <source>
        <dbReference type="ARBA" id="ARBA00022806"/>
    </source>
</evidence>
<proteinExistence type="inferred from homology"/>
<keyword evidence="9" id="KW-0233">DNA recombination</keyword>
<evidence type="ECO:0000256" key="6">
    <source>
        <dbReference type="ARBA" id="ARBA00023125"/>
    </source>
</evidence>
<gene>
    <name evidence="11" type="ORF">GBAR_LOCUS16209</name>
</gene>
<dbReference type="SUPFAM" id="SSF52540">
    <property type="entry name" value="P-loop containing nucleoside triphosphate hydrolases"/>
    <property type="match status" value="2"/>
</dbReference>
<feature type="domain" description="OTU" evidence="10">
    <location>
        <begin position="777"/>
        <end position="911"/>
    </location>
</feature>
<dbReference type="GO" id="GO:0016787">
    <property type="term" value="F:hydrolase activity"/>
    <property type="evidence" value="ECO:0007669"/>
    <property type="project" value="UniProtKB-KW"/>
</dbReference>
<protein>
    <recommendedName>
        <fullName evidence="9">ATP-dependent DNA helicase</fullName>
        <ecNumber evidence="9">5.6.2.3</ecNumber>
    </recommendedName>
</protein>
<dbReference type="Pfam" id="PF02338">
    <property type="entry name" value="OTU"/>
    <property type="match status" value="1"/>
</dbReference>
<dbReference type="EMBL" id="CASHTH010002333">
    <property type="protein sequence ID" value="CAI8028426.1"/>
    <property type="molecule type" value="Genomic_DNA"/>
</dbReference>
<dbReference type="GO" id="GO:0006281">
    <property type="term" value="P:DNA repair"/>
    <property type="evidence" value="ECO:0007669"/>
    <property type="project" value="UniProtKB-KW"/>
</dbReference>
<evidence type="ECO:0000256" key="1">
    <source>
        <dbReference type="ARBA" id="ARBA00022741"/>
    </source>
</evidence>
<comment type="catalytic activity">
    <reaction evidence="9">
        <text>ATP + H2O = ADP + phosphate + H(+)</text>
        <dbReference type="Rhea" id="RHEA:13065"/>
        <dbReference type="ChEBI" id="CHEBI:15377"/>
        <dbReference type="ChEBI" id="CHEBI:15378"/>
        <dbReference type="ChEBI" id="CHEBI:30616"/>
        <dbReference type="ChEBI" id="CHEBI:43474"/>
        <dbReference type="ChEBI" id="CHEBI:456216"/>
        <dbReference type="EC" id="5.6.2.3"/>
    </reaction>
</comment>
<comment type="cofactor">
    <cofactor evidence="9">
        <name>Mg(2+)</name>
        <dbReference type="ChEBI" id="CHEBI:18420"/>
    </cofactor>
</comment>
<dbReference type="PANTHER" id="PTHR47642">
    <property type="entry name" value="ATP-DEPENDENT DNA HELICASE"/>
    <property type="match status" value="1"/>
</dbReference>
<dbReference type="InterPro" id="IPR038765">
    <property type="entry name" value="Papain-like_cys_pep_sf"/>
</dbReference>
<evidence type="ECO:0000256" key="8">
    <source>
        <dbReference type="ARBA" id="ARBA00023235"/>
    </source>
</evidence>
<dbReference type="SUPFAM" id="SSF54001">
    <property type="entry name" value="Cysteine proteinases"/>
    <property type="match status" value="1"/>
</dbReference>